<dbReference type="AlphaFoldDB" id="A0A0H5R395"/>
<organism evidence="1">
    <name type="scientific">Spongospora subterranea</name>
    <dbReference type="NCBI Taxonomy" id="70186"/>
    <lineage>
        <taxon>Eukaryota</taxon>
        <taxon>Sar</taxon>
        <taxon>Rhizaria</taxon>
        <taxon>Endomyxa</taxon>
        <taxon>Phytomyxea</taxon>
        <taxon>Plasmodiophorida</taxon>
        <taxon>Plasmodiophoridae</taxon>
        <taxon>Spongospora</taxon>
    </lineage>
</organism>
<feature type="non-terminal residue" evidence="1">
    <location>
        <position position="1"/>
    </location>
</feature>
<protein>
    <submittedName>
        <fullName evidence="1">Uncharacterized protein</fullName>
    </submittedName>
</protein>
<evidence type="ECO:0000313" key="1">
    <source>
        <dbReference type="EMBL" id="CRZ02434.1"/>
    </source>
</evidence>
<proteinExistence type="predicted"/>
<reference evidence="1" key="1">
    <citation type="submission" date="2015-04" db="EMBL/GenBank/DDBJ databases">
        <title>The genome sequence of the plant pathogenic Rhizarian Plasmodiophora brassicae reveals insights in its biotrophic life cycle and the origin of chitin synthesis.</title>
        <authorList>
            <person name="Schwelm A."/>
            <person name="Fogelqvist J."/>
            <person name="Knaust A."/>
            <person name="Julke S."/>
            <person name="Lilja T."/>
            <person name="Dhandapani V."/>
            <person name="Bonilla-Rosso G."/>
            <person name="Karlsson M."/>
            <person name="Shevchenko A."/>
            <person name="Choi S.R."/>
            <person name="Kim H.G."/>
            <person name="Park J.Y."/>
            <person name="Lim Y.P."/>
            <person name="Ludwig-Muller J."/>
            <person name="Dixelius C."/>
        </authorList>
    </citation>
    <scope>NUCLEOTIDE SEQUENCE</scope>
    <source>
        <tissue evidence="1">Potato root galls</tissue>
    </source>
</reference>
<name>A0A0H5R395_9EUKA</name>
<sequence length="124" mass="14468">VYNPQALHDILKIGLSKVLDDFETQSDTFHLVALLTMELSNIVDIVKELVEVPTPHVLENILTIESNRIRDTFRWRPATSHAQEFFDILTMELARIRAALRPIDSDEENRLSRFQTMPLRFCEF</sequence>
<accession>A0A0H5R395</accession>
<dbReference type="EMBL" id="HACM01001992">
    <property type="protein sequence ID" value="CRZ02434.1"/>
    <property type="molecule type" value="Transcribed_RNA"/>
</dbReference>